<dbReference type="Proteomes" id="UP000027616">
    <property type="component" value="Chromosome I"/>
</dbReference>
<dbReference type="Gene3D" id="3.40.50.150">
    <property type="entry name" value="Vaccinia Virus protein VP39"/>
    <property type="match status" value="1"/>
</dbReference>
<feature type="domain" description="MnmC-like methyltransferase" evidence="1">
    <location>
        <begin position="139"/>
        <end position="213"/>
    </location>
</feature>
<evidence type="ECO:0000313" key="2">
    <source>
        <dbReference type="EMBL" id="CDN30917.1"/>
    </source>
</evidence>
<dbReference type="GO" id="GO:0004808">
    <property type="term" value="F:tRNA (5-methylaminomethyl-2-thiouridylate)(34)-methyltransferase activity"/>
    <property type="evidence" value="ECO:0007669"/>
    <property type="project" value="InterPro"/>
</dbReference>
<dbReference type="GO" id="GO:0016645">
    <property type="term" value="F:oxidoreductase activity, acting on the CH-NH group of donors"/>
    <property type="evidence" value="ECO:0007669"/>
    <property type="project" value="InterPro"/>
</dbReference>
<evidence type="ECO:0000313" key="3">
    <source>
        <dbReference type="Proteomes" id="UP000027616"/>
    </source>
</evidence>
<dbReference type="eggNOG" id="COG4121">
    <property type="taxonomic scope" value="Bacteria"/>
</dbReference>
<dbReference type="InterPro" id="IPR047785">
    <property type="entry name" value="tRNA_MNMC2"/>
</dbReference>
<dbReference type="PANTHER" id="PTHR39963">
    <property type="entry name" value="SLL0983 PROTEIN"/>
    <property type="match status" value="1"/>
</dbReference>
<proteinExistence type="predicted"/>
<dbReference type="EMBL" id="HG934468">
    <property type="protein sequence ID" value="CDN30917.1"/>
    <property type="molecule type" value="Genomic_DNA"/>
</dbReference>
<protein>
    <submittedName>
        <fullName evidence="2">Putative peptidase</fullName>
    </submittedName>
</protein>
<gene>
    <name evidence="2" type="ORF">BN938_0816</name>
</gene>
<dbReference type="AlphaFoldDB" id="A0A060R740"/>
<dbReference type="STRING" id="1433126.BN938_0816"/>
<dbReference type="InterPro" id="IPR029063">
    <property type="entry name" value="SAM-dependent_MTases_sf"/>
</dbReference>
<dbReference type="CDD" id="cd02440">
    <property type="entry name" value="AdoMet_MTases"/>
    <property type="match status" value="1"/>
</dbReference>
<dbReference type="PANTHER" id="PTHR39963:SF1">
    <property type="entry name" value="MNMC-LIKE METHYLTRANSFERASE DOMAIN-CONTAINING PROTEIN"/>
    <property type="match status" value="1"/>
</dbReference>
<dbReference type="HOGENOM" id="CLU_061971_1_0_10"/>
<name>A0A060R740_9BACT</name>
<dbReference type="Pfam" id="PF05430">
    <property type="entry name" value="Methyltransf_30"/>
    <property type="match status" value="1"/>
</dbReference>
<organism evidence="2 3">
    <name type="scientific">Mucinivorans hirudinis</name>
    <dbReference type="NCBI Taxonomy" id="1433126"/>
    <lineage>
        <taxon>Bacteria</taxon>
        <taxon>Pseudomonadati</taxon>
        <taxon>Bacteroidota</taxon>
        <taxon>Bacteroidia</taxon>
        <taxon>Bacteroidales</taxon>
        <taxon>Rikenellaceae</taxon>
        <taxon>Mucinivorans</taxon>
    </lineage>
</organism>
<dbReference type="KEGG" id="rbc:BN938_0816"/>
<keyword evidence="3" id="KW-1185">Reference proteome</keyword>
<evidence type="ECO:0000259" key="1">
    <source>
        <dbReference type="Pfam" id="PF05430"/>
    </source>
</evidence>
<sequence>MKIITTGDGSNTLEHDTIGELYHSDRGAVGESLHVFIGNGLLASDRKAITVFEVGFGTGLNCLLSLEAAQRHNLAISYHAIELYPITAETAKELNYTTDERFIELHTTPWGEQQWITPFFSLTKHRCSLTEFDFSPFREHFDVIYHDAFAPDIQPEMWSEAVFKSLYQASAPNAIITTYTAKGDVRRAMSSAGYRVEKLAGALGKRHQLRGVK</sequence>
<reference evidence="2 3" key="1">
    <citation type="journal article" date="2015" name="Genome Announc.">
        <title>Complete Genome Sequence of the Novel Leech Symbiont Mucinivorans hirudinis M3T.</title>
        <authorList>
            <person name="Nelson M.C."/>
            <person name="Bomar L."/>
            <person name="Graf J."/>
        </authorList>
    </citation>
    <scope>NUCLEOTIDE SEQUENCE [LARGE SCALE GENOMIC DNA]</scope>
    <source>
        <strain evidence="3">M3</strain>
    </source>
</reference>
<dbReference type="SUPFAM" id="SSF53335">
    <property type="entry name" value="S-adenosyl-L-methionine-dependent methyltransferases"/>
    <property type="match status" value="1"/>
</dbReference>
<dbReference type="NCBIfam" id="NF033855">
    <property type="entry name" value="tRNA_MNMC2"/>
    <property type="match status" value="1"/>
</dbReference>
<accession>A0A060R740</accession>
<dbReference type="InterPro" id="IPR008471">
    <property type="entry name" value="MnmC-like_methylTransf"/>
</dbReference>